<protein>
    <recommendedName>
        <fullName evidence="7">Zn(2)-C6 fungal-type domain-containing protein</fullName>
    </recommendedName>
</protein>
<dbReference type="GO" id="GO:0000981">
    <property type="term" value="F:DNA-binding transcription factor activity, RNA polymerase II-specific"/>
    <property type="evidence" value="ECO:0007669"/>
    <property type="project" value="InterPro"/>
</dbReference>
<comment type="caution">
    <text evidence="8">The sequence shown here is derived from an EMBL/GenBank/DDBJ whole genome shotgun (WGS) entry which is preliminary data.</text>
</comment>
<name>A0A9W8HL02_9FUNG</name>
<keyword evidence="2" id="KW-0479">Metal-binding</keyword>
<feature type="region of interest" description="Disordered" evidence="6">
    <location>
        <begin position="1348"/>
        <end position="1457"/>
    </location>
</feature>
<feature type="region of interest" description="Disordered" evidence="6">
    <location>
        <begin position="388"/>
        <end position="427"/>
    </location>
</feature>
<evidence type="ECO:0000256" key="5">
    <source>
        <dbReference type="ARBA" id="ARBA00023242"/>
    </source>
</evidence>
<evidence type="ECO:0000256" key="1">
    <source>
        <dbReference type="ARBA" id="ARBA00004123"/>
    </source>
</evidence>
<keyword evidence="3" id="KW-0805">Transcription regulation</keyword>
<feature type="compositionally biased region" description="Polar residues" evidence="6">
    <location>
        <begin position="71"/>
        <end position="83"/>
    </location>
</feature>
<feature type="region of interest" description="Disordered" evidence="6">
    <location>
        <begin position="1062"/>
        <end position="1190"/>
    </location>
</feature>
<dbReference type="OrthoDB" id="39175at2759"/>
<feature type="compositionally biased region" description="Basic residues" evidence="6">
    <location>
        <begin position="1377"/>
        <end position="1390"/>
    </location>
</feature>
<dbReference type="GO" id="GO:0008270">
    <property type="term" value="F:zinc ion binding"/>
    <property type="evidence" value="ECO:0007669"/>
    <property type="project" value="InterPro"/>
</dbReference>
<evidence type="ECO:0000313" key="9">
    <source>
        <dbReference type="Proteomes" id="UP001140172"/>
    </source>
</evidence>
<dbReference type="InterPro" id="IPR036864">
    <property type="entry name" value="Zn2-C6_fun-type_DNA-bd_sf"/>
</dbReference>
<feature type="compositionally biased region" description="Low complexity" evidence="6">
    <location>
        <begin position="409"/>
        <end position="419"/>
    </location>
</feature>
<feature type="compositionally biased region" description="Polar residues" evidence="6">
    <location>
        <begin position="1"/>
        <end position="19"/>
    </location>
</feature>
<evidence type="ECO:0000256" key="4">
    <source>
        <dbReference type="ARBA" id="ARBA00023163"/>
    </source>
</evidence>
<feature type="compositionally biased region" description="Polar residues" evidence="6">
    <location>
        <begin position="554"/>
        <end position="586"/>
    </location>
</feature>
<dbReference type="InterPro" id="IPR007219">
    <property type="entry name" value="XnlR_reg_dom"/>
</dbReference>
<feature type="compositionally biased region" description="Polar residues" evidence="6">
    <location>
        <begin position="305"/>
        <end position="314"/>
    </location>
</feature>
<feature type="region of interest" description="Disordered" evidence="6">
    <location>
        <begin position="554"/>
        <end position="617"/>
    </location>
</feature>
<dbReference type="SMART" id="SM00066">
    <property type="entry name" value="GAL4"/>
    <property type="match status" value="1"/>
</dbReference>
<dbReference type="Pfam" id="PF04082">
    <property type="entry name" value="Fungal_trans"/>
    <property type="match status" value="1"/>
</dbReference>
<feature type="region of interest" description="Disordered" evidence="6">
    <location>
        <begin position="289"/>
        <end position="326"/>
    </location>
</feature>
<dbReference type="GO" id="GO:0005634">
    <property type="term" value="C:nucleus"/>
    <property type="evidence" value="ECO:0007669"/>
    <property type="project" value="UniProtKB-SubCell"/>
</dbReference>
<gene>
    <name evidence="8" type="ORF">GGI15_000797</name>
</gene>
<feature type="domain" description="Zn(2)-C6 fungal-type" evidence="7">
    <location>
        <begin position="162"/>
        <end position="192"/>
    </location>
</feature>
<feature type="compositionally biased region" description="Polar residues" evidence="6">
    <location>
        <begin position="1353"/>
        <end position="1367"/>
    </location>
</feature>
<reference evidence="8" key="1">
    <citation type="submission" date="2022-07" db="EMBL/GenBank/DDBJ databases">
        <title>Phylogenomic reconstructions and comparative analyses of Kickxellomycotina fungi.</title>
        <authorList>
            <person name="Reynolds N.K."/>
            <person name="Stajich J.E."/>
            <person name="Barry K."/>
            <person name="Grigoriev I.V."/>
            <person name="Crous P."/>
            <person name="Smith M.E."/>
        </authorList>
    </citation>
    <scope>NUCLEOTIDE SEQUENCE</scope>
    <source>
        <strain evidence="8">BCRC 34489</strain>
    </source>
</reference>
<feature type="compositionally biased region" description="Pro residues" evidence="6">
    <location>
        <begin position="1433"/>
        <end position="1442"/>
    </location>
</feature>
<feature type="region of interest" description="Disordered" evidence="6">
    <location>
        <begin position="1"/>
        <end position="156"/>
    </location>
</feature>
<dbReference type="InterPro" id="IPR050815">
    <property type="entry name" value="TF_fung"/>
</dbReference>
<dbReference type="CDD" id="cd12148">
    <property type="entry name" value="fungal_TF_MHR"/>
    <property type="match status" value="1"/>
</dbReference>
<dbReference type="Proteomes" id="UP001140172">
    <property type="component" value="Unassembled WGS sequence"/>
</dbReference>
<evidence type="ECO:0000256" key="2">
    <source>
        <dbReference type="ARBA" id="ARBA00022723"/>
    </source>
</evidence>
<dbReference type="PANTHER" id="PTHR47338">
    <property type="entry name" value="ZN(II)2CYS6 TRANSCRIPTION FACTOR (EUROFUNG)-RELATED"/>
    <property type="match status" value="1"/>
</dbReference>
<accession>A0A9W8HL02</accession>
<dbReference type="GO" id="GO:0006351">
    <property type="term" value="P:DNA-templated transcription"/>
    <property type="evidence" value="ECO:0007669"/>
    <property type="project" value="InterPro"/>
</dbReference>
<evidence type="ECO:0000313" key="8">
    <source>
        <dbReference type="EMBL" id="KAJ2787313.1"/>
    </source>
</evidence>
<dbReference type="PROSITE" id="PS50048">
    <property type="entry name" value="ZN2_CY6_FUNGAL_2"/>
    <property type="match status" value="1"/>
</dbReference>
<dbReference type="SMART" id="SM00906">
    <property type="entry name" value="Fungal_trans"/>
    <property type="match status" value="1"/>
</dbReference>
<dbReference type="PROSITE" id="PS00463">
    <property type="entry name" value="ZN2_CY6_FUNGAL_1"/>
    <property type="match status" value="1"/>
</dbReference>
<dbReference type="GO" id="GO:0003677">
    <property type="term" value="F:DNA binding"/>
    <property type="evidence" value="ECO:0007669"/>
    <property type="project" value="InterPro"/>
</dbReference>
<dbReference type="SUPFAM" id="SSF57701">
    <property type="entry name" value="Zn2/Cys6 DNA-binding domain"/>
    <property type="match status" value="1"/>
</dbReference>
<feature type="compositionally biased region" description="Polar residues" evidence="6">
    <location>
        <begin position="1136"/>
        <end position="1145"/>
    </location>
</feature>
<dbReference type="EMBL" id="JANBUM010000026">
    <property type="protein sequence ID" value="KAJ2787313.1"/>
    <property type="molecule type" value="Genomic_DNA"/>
</dbReference>
<dbReference type="Gene3D" id="4.10.240.10">
    <property type="entry name" value="Zn(2)-C6 fungal-type DNA-binding domain"/>
    <property type="match status" value="1"/>
</dbReference>
<keyword evidence="4" id="KW-0804">Transcription</keyword>
<keyword evidence="9" id="KW-1185">Reference proteome</keyword>
<dbReference type="PANTHER" id="PTHR47338:SF5">
    <property type="entry name" value="ZN(II)2CYS6 TRANSCRIPTION FACTOR (EUROFUNG)"/>
    <property type="match status" value="1"/>
</dbReference>
<organism evidence="8 9">
    <name type="scientific">Coemansia interrupta</name>
    <dbReference type="NCBI Taxonomy" id="1126814"/>
    <lineage>
        <taxon>Eukaryota</taxon>
        <taxon>Fungi</taxon>
        <taxon>Fungi incertae sedis</taxon>
        <taxon>Zoopagomycota</taxon>
        <taxon>Kickxellomycotina</taxon>
        <taxon>Kickxellomycetes</taxon>
        <taxon>Kickxellales</taxon>
        <taxon>Kickxellaceae</taxon>
        <taxon>Coemansia</taxon>
    </lineage>
</organism>
<feature type="compositionally biased region" description="Low complexity" evidence="6">
    <location>
        <begin position="1087"/>
        <end position="1122"/>
    </location>
</feature>
<feature type="region of interest" description="Disordered" evidence="6">
    <location>
        <begin position="960"/>
        <end position="984"/>
    </location>
</feature>
<evidence type="ECO:0000259" key="7">
    <source>
        <dbReference type="PROSITE" id="PS50048"/>
    </source>
</evidence>
<sequence>MSSLDSHTRSMSVSASPTPASGDLSVARGMQNNGNSSARDAAAAADPAALHMRSSPSSSPTQSAAGASLGTPRQSHNTGQQPHSQHRRAVSSGEEASAASTSHKRAPHATIPEHAEDADNSNSAGPEGSGTPADQGGDLDNDAVSDKEDDAHRSQRRRLNQACLLCRKKKVRCDSVRPTCTNCKNRGIICMYPEVRKRGRPPRVYTFADLAQADQSLPPEIRSLINSRGNAVLPSTNAQVQGPGSGIGAGGAGYGWQGAAARSSGTLGSGDASGADIGEAATPVYPPSGYDHSPALPPFGPSTGRGPSTISENPGQHHPAGRGLPDLMSISAPPLAVDQAVLDLFEYITPSFPIIHRQSFIQKIRKRAMFLPLWLSIHAVSSRFEPHYGNRHVPAPPHSAPSAHHHHYQQQQQHQHQSSDLPSDAQRPSGAIAGALYAEKAHAMLVNRFGPRQSRPVWLRNERGQMITAQDSLGDTGGVNGGITRHELIDLLQSHILLSIFYAGNAELDLAVEIHAAAVKIAQRMGVNMMDDPIKLQDFNGIFSSAVAQNQRKRAQNWSSSADPNSISGSRHSIGASRSQWQNMSHQPPPLPGGPNDVDMREPDGGMYHPARETGSSNTADLRQSWIEFETLRRLWWSMFVLDRMYHMTAGSLRMVHIGSFRVRLPCSDLEWDSMHAQPTTVSPNTASANATSNQMQGLMVRTFGEAVMHTSLSEQAGNEIPATPGLDPDVYRYTAALAGLIDSVIDFGEDIRALVTPPLMEGTEILAQLRAEQRSSNGAGDYEQASARSAYGRYGMATRGEGTLSASRQYATAVWLGSRKSGSEYVQSSRSGWHSSSVGAAWPPDWRSRMRVLQERASALEARFTEWYSSMPIAQYARKPYLYSQLPLQDRITYFHQQIVYYGGVIQLQSLIVMTQGLLLPDTVEDGHVSFGNGGDGGIGLGTLTNMMWRSLMDMDPMGGSGQSAGHGDARAHGHTLEGGGEPAYGSRRRQFGMHSGWAPRRQYGSIGGGDDDTLYVPLDEDGNSPEIVREELQRMLQAAWRRCTEAAIAMSAAVKRATAGRRVTSSNPHTAYYDPTFRPQVLPPYRGDVVSGDSSSSKYGSARGASSSMTPAATASSNMSHYERVPAPGDMRESPQQPHSSGTMPHGSGDRPLYPPMDRRGSGPPAHASYPQPMQQMQPPYGATLPPVHNPNALVDAAAGPGQVVDDATFFMRFNLFTSSAAYVGAFIHLQNLRLIPRWEMSIQRHSEAVAKNNEMRSMHAAGSSSMAGVGLGDERGIGLLSDPQDIGALPPQLPPSLPPLPCTHEQAREGVRPLVRILEGISPYWRVSAQVAKLREMWREVDGAELDANPSPTVPSQRQWSGHQMQPPVPSYSHHPHQHLQHHHHGQPRLGHPPIPSPRSSLSHHNAGLPIPSLVDAPPSQLQSQSQPHAQPPQVPPPQYQHHRPSGGMPPPRP</sequence>
<proteinExistence type="predicted"/>
<evidence type="ECO:0000256" key="6">
    <source>
        <dbReference type="SAM" id="MobiDB-lite"/>
    </source>
</evidence>
<feature type="compositionally biased region" description="Low complexity" evidence="6">
    <location>
        <begin position="1421"/>
        <end position="1432"/>
    </location>
</feature>
<feature type="compositionally biased region" description="Low complexity" evidence="6">
    <location>
        <begin position="1173"/>
        <end position="1182"/>
    </location>
</feature>
<dbReference type="Pfam" id="PF00172">
    <property type="entry name" value="Zn_clus"/>
    <property type="match status" value="1"/>
</dbReference>
<dbReference type="CDD" id="cd00067">
    <property type="entry name" value="GAL4"/>
    <property type="match status" value="1"/>
</dbReference>
<keyword evidence="5" id="KW-0539">Nucleus</keyword>
<feature type="compositionally biased region" description="Low complexity" evidence="6">
    <location>
        <begin position="90"/>
        <end position="101"/>
    </location>
</feature>
<feature type="compositionally biased region" description="Low complexity" evidence="6">
    <location>
        <begin position="38"/>
        <end position="68"/>
    </location>
</feature>
<evidence type="ECO:0000256" key="3">
    <source>
        <dbReference type="ARBA" id="ARBA00023015"/>
    </source>
</evidence>
<feature type="compositionally biased region" description="Basic and acidic residues" evidence="6">
    <location>
        <begin position="144"/>
        <end position="153"/>
    </location>
</feature>
<comment type="subcellular location">
    <subcellularLocation>
        <location evidence="1">Nucleus</location>
    </subcellularLocation>
</comment>
<dbReference type="InterPro" id="IPR001138">
    <property type="entry name" value="Zn2Cys6_DnaBD"/>
</dbReference>